<dbReference type="EMBL" id="BART01001552">
    <property type="protein sequence ID" value="GAG70808.1"/>
    <property type="molecule type" value="Genomic_DNA"/>
</dbReference>
<dbReference type="InterPro" id="IPR052040">
    <property type="entry name" value="GTPase/Isobutyryl-CoA_mutase"/>
</dbReference>
<dbReference type="PANTHER" id="PTHR43087:SF1">
    <property type="entry name" value="LAO_AO TRANSPORT SYSTEM ATPASE"/>
    <property type="match status" value="1"/>
</dbReference>
<name>X1ADR2_9ZZZZ</name>
<dbReference type="InterPro" id="IPR005129">
    <property type="entry name" value="GTPase_ArgK"/>
</dbReference>
<comment type="caution">
    <text evidence="6">The sequence shown here is derived from an EMBL/GenBank/DDBJ whole genome shotgun (WGS) entry which is preliminary data.</text>
</comment>
<dbReference type="Pfam" id="PF03308">
    <property type="entry name" value="MeaB"/>
    <property type="match status" value="1"/>
</dbReference>
<reference evidence="6" key="1">
    <citation type="journal article" date="2014" name="Front. Microbiol.">
        <title>High frequency of phylogenetically diverse reductive dehalogenase-homologous genes in deep subseafloor sedimentary metagenomes.</title>
        <authorList>
            <person name="Kawai M."/>
            <person name="Futagami T."/>
            <person name="Toyoda A."/>
            <person name="Takaki Y."/>
            <person name="Nishi S."/>
            <person name="Hori S."/>
            <person name="Arai W."/>
            <person name="Tsubouchi T."/>
            <person name="Morono Y."/>
            <person name="Uchiyama I."/>
            <person name="Ito T."/>
            <person name="Fujiyama A."/>
            <person name="Inagaki F."/>
            <person name="Takami H."/>
        </authorList>
    </citation>
    <scope>NUCLEOTIDE SEQUENCE</scope>
    <source>
        <strain evidence="6">Expedition CK06-06</strain>
    </source>
</reference>
<evidence type="ECO:0000256" key="5">
    <source>
        <dbReference type="ARBA" id="ARBA00023186"/>
    </source>
</evidence>
<accession>X1ADR2</accession>
<evidence type="ECO:0008006" key="7">
    <source>
        <dbReference type="Google" id="ProtNLM"/>
    </source>
</evidence>
<dbReference type="GO" id="GO:0005525">
    <property type="term" value="F:GTP binding"/>
    <property type="evidence" value="ECO:0007669"/>
    <property type="project" value="UniProtKB-KW"/>
</dbReference>
<dbReference type="AlphaFoldDB" id="X1ADR2"/>
<keyword evidence="5" id="KW-0143">Chaperone</keyword>
<dbReference type="CDD" id="cd03114">
    <property type="entry name" value="MMAA-like"/>
    <property type="match status" value="1"/>
</dbReference>
<gene>
    <name evidence="6" type="ORF">S01H4_05377</name>
</gene>
<dbReference type="SUPFAM" id="SSF52540">
    <property type="entry name" value="P-loop containing nucleoside triphosphate hydrolases"/>
    <property type="match status" value="1"/>
</dbReference>
<evidence type="ECO:0000256" key="3">
    <source>
        <dbReference type="ARBA" id="ARBA00022801"/>
    </source>
</evidence>
<evidence type="ECO:0000256" key="1">
    <source>
        <dbReference type="ARBA" id="ARBA00009625"/>
    </source>
</evidence>
<comment type="similarity">
    <text evidence="1">Belongs to the SIMIBI class G3E GTPase family. ArgK/MeaB subfamily.</text>
</comment>
<keyword evidence="3" id="KW-0378">Hydrolase</keyword>
<dbReference type="Gene3D" id="3.40.50.300">
    <property type="entry name" value="P-loop containing nucleotide triphosphate hydrolases"/>
    <property type="match status" value="1"/>
</dbReference>
<dbReference type="InterPro" id="IPR027417">
    <property type="entry name" value="P-loop_NTPase"/>
</dbReference>
<evidence type="ECO:0000313" key="6">
    <source>
        <dbReference type="EMBL" id="GAG70808.1"/>
    </source>
</evidence>
<feature type="non-terminal residue" evidence="6">
    <location>
        <position position="270"/>
    </location>
</feature>
<evidence type="ECO:0000256" key="2">
    <source>
        <dbReference type="ARBA" id="ARBA00022741"/>
    </source>
</evidence>
<organism evidence="6">
    <name type="scientific">marine sediment metagenome</name>
    <dbReference type="NCBI Taxonomy" id="412755"/>
    <lineage>
        <taxon>unclassified sequences</taxon>
        <taxon>metagenomes</taxon>
        <taxon>ecological metagenomes</taxon>
    </lineage>
</organism>
<protein>
    <recommendedName>
        <fullName evidence="7">AAA+ ATPase domain-containing protein</fullName>
    </recommendedName>
</protein>
<evidence type="ECO:0000256" key="4">
    <source>
        <dbReference type="ARBA" id="ARBA00023134"/>
    </source>
</evidence>
<sequence length="270" mass="29533">MAMSIKREIKDRMSKLTEKLLKGDKLAAAKLISIIEDKPDEAVKAMEIIYQYTGKAHIIGVTGAPGVGKSSLINYLIKKFRDENLSVGIIAVDATSPFTGGAVLGDRIRMQEHSTDPEVFIRSMGSRGHLGGIALSTQKSARVLDAMGKDVILVESVGVGQVDIAIANVVDTVLLILTPLMGDAIQTIKAGVMEIPDIYVLNKSDLPGINIVENEIKSMLKLNTSEKDWEPPVVKTQSLTGEGFNTLLNKIKEHWKFLNKNNRLKSKRLK</sequence>
<dbReference type="NCBIfam" id="TIGR00750">
    <property type="entry name" value="lao"/>
    <property type="match status" value="1"/>
</dbReference>
<dbReference type="PANTHER" id="PTHR43087">
    <property type="entry name" value="LYSINE/ARGININE/ORNITHINE TRANSPORT SYSTEM KINASE"/>
    <property type="match status" value="1"/>
</dbReference>
<keyword evidence="4" id="KW-0342">GTP-binding</keyword>
<dbReference type="GO" id="GO:0003924">
    <property type="term" value="F:GTPase activity"/>
    <property type="evidence" value="ECO:0007669"/>
    <property type="project" value="InterPro"/>
</dbReference>
<proteinExistence type="inferred from homology"/>
<keyword evidence="2" id="KW-0547">Nucleotide-binding</keyword>